<evidence type="ECO:0000313" key="5">
    <source>
        <dbReference type="EMBL" id="MPM77238.1"/>
    </source>
</evidence>
<proteinExistence type="inferred from homology"/>
<dbReference type="NCBIfam" id="TIGR00492">
    <property type="entry name" value="alr"/>
    <property type="match status" value="1"/>
</dbReference>
<dbReference type="GO" id="GO:0030170">
    <property type="term" value="F:pyridoxal phosphate binding"/>
    <property type="evidence" value="ECO:0007669"/>
    <property type="project" value="TreeGrafter"/>
</dbReference>
<evidence type="ECO:0000256" key="2">
    <source>
        <dbReference type="ARBA" id="ARBA00022898"/>
    </source>
</evidence>
<dbReference type="EC" id="5.1.1.1" evidence="5"/>
<dbReference type="Gene3D" id="3.20.20.10">
    <property type="entry name" value="Alanine racemase"/>
    <property type="match status" value="1"/>
</dbReference>
<dbReference type="PANTHER" id="PTHR30511">
    <property type="entry name" value="ALANINE RACEMASE"/>
    <property type="match status" value="1"/>
</dbReference>
<dbReference type="AlphaFoldDB" id="A0A645CK06"/>
<dbReference type="PRINTS" id="PR00992">
    <property type="entry name" value="ALARACEMASE"/>
</dbReference>
<organism evidence="5">
    <name type="scientific">bioreactor metagenome</name>
    <dbReference type="NCBI Taxonomy" id="1076179"/>
    <lineage>
        <taxon>unclassified sequences</taxon>
        <taxon>metagenomes</taxon>
        <taxon>ecological metagenomes</taxon>
    </lineage>
</organism>
<evidence type="ECO:0000259" key="4">
    <source>
        <dbReference type="SMART" id="SM01005"/>
    </source>
</evidence>
<dbReference type="Gene3D" id="2.40.37.10">
    <property type="entry name" value="Lyase, Ornithine Decarboxylase, Chain A, domain 1"/>
    <property type="match status" value="1"/>
</dbReference>
<dbReference type="GO" id="GO:0005829">
    <property type="term" value="C:cytosol"/>
    <property type="evidence" value="ECO:0007669"/>
    <property type="project" value="TreeGrafter"/>
</dbReference>
<dbReference type="SMART" id="SM01005">
    <property type="entry name" value="Ala_racemase_C"/>
    <property type="match status" value="1"/>
</dbReference>
<comment type="caution">
    <text evidence="5">The sequence shown here is derived from an EMBL/GenBank/DDBJ whole genome shotgun (WGS) entry which is preliminary data.</text>
</comment>
<accession>A0A645CK06</accession>
<dbReference type="CDD" id="cd00430">
    <property type="entry name" value="PLPDE_III_AR"/>
    <property type="match status" value="1"/>
</dbReference>
<evidence type="ECO:0000256" key="1">
    <source>
        <dbReference type="ARBA" id="ARBA00001933"/>
    </source>
</evidence>
<dbReference type="Pfam" id="PF01168">
    <property type="entry name" value="Ala_racemase_N"/>
    <property type="match status" value="1"/>
</dbReference>
<dbReference type="SUPFAM" id="SSF51419">
    <property type="entry name" value="PLP-binding barrel"/>
    <property type="match status" value="1"/>
</dbReference>
<dbReference type="FunFam" id="3.20.20.10:FF:000002">
    <property type="entry name" value="Alanine racemase"/>
    <property type="match status" value="1"/>
</dbReference>
<dbReference type="InterPro" id="IPR000821">
    <property type="entry name" value="Ala_racemase"/>
</dbReference>
<name>A0A645CK06_9ZZZZ</name>
<comment type="cofactor">
    <cofactor evidence="1">
        <name>pyridoxal 5'-phosphate</name>
        <dbReference type="ChEBI" id="CHEBI:597326"/>
    </cofactor>
</comment>
<gene>
    <name evidence="5" type="primary">alr1_28</name>
    <name evidence="5" type="ORF">SDC9_124238</name>
</gene>
<sequence>MQHKITAPTWAEINLDNIKYNLKNIKKLLNEDTKVCAVLKANAYGHGAVKIAKLLENENVSHFAVARLEEAIELRENNITLPILCLGYIPDQSLELAIKNNVIITIYSLEMAEKLNNIAMRIKENVFVHIKIDTGMTRIGFQPTEDSIKDIKVINDLECINLEGIYTHFATADELDKNFTNIQVQRFNFVVDRLEQDGINIPIKHVSNSAATMDLPELKYDMVRCGIVLYGHYPSDDVLKERLQLKPVMTLKTTVAHIKDISPNVGVSYGLKYKSSNKEKIVTIPIGYADGFTRMQQNPKVSINGHYFDVVGRICMDQCMVKVDKDIEVNIGDQVILFGDDSRNAEDIANDLGTINYEVLCMISRRVDRVYMERNAIVQKDNYLVK</sequence>
<dbReference type="PANTHER" id="PTHR30511:SF0">
    <property type="entry name" value="ALANINE RACEMASE, CATABOLIC-RELATED"/>
    <property type="match status" value="1"/>
</dbReference>
<dbReference type="InterPro" id="IPR001608">
    <property type="entry name" value="Ala_racemase_N"/>
</dbReference>
<protein>
    <submittedName>
        <fullName evidence="5">Alanine racemase 1</fullName>
        <ecNumber evidence="5">5.1.1.1</ecNumber>
    </submittedName>
</protein>
<dbReference type="InterPro" id="IPR020622">
    <property type="entry name" value="Ala_racemase_pyridoxalP-BS"/>
</dbReference>
<keyword evidence="2" id="KW-0663">Pyridoxal phosphate</keyword>
<dbReference type="SUPFAM" id="SSF50621">
    <property type="entry name" value="Alanine racemase C-terminal domain-like"/>
    <property type="match status" value="1"/>
</dbReference>
<dbReference type="InterPro" id="IPR011079">
    <property type="entry name" value="Ala_racemase_C"/>
</dbReference>
<dbReference type="PROSITE" id="PS00395">
    <property type="entry name" value="ALANINE_RACEMASE"/>
    <property type="match status" value="1"/>
</dbReference>
<dbReference type="InterPro" id="IPR029066">
    <property type="entry name" value="PLP-binding_barrel"/>
</dbReference>
<keyword evidence="3 5" id="KW-0413">Isomerase</keyword>
<feature type="domain" description="Alanine racemase C-terminal" evidence="4">
    <location>
        <begin position="248"/>
        <end position="372"/>
    </location>
</feature>
<dbReference type="GO" id="GO:0009252">
    <property type="term" value="P:peptidoglycan biosynthetic process"/>
    <property type="evidence" value="ECO:0007669"/>
    <property type="project" value="TreeGrafter"/>
</dbReference>
<evidence type="ECO:0000256" key="3">
    <source>
        <dbReference type="ARBA" id="ARBA00023235"/>
    </source>
</evidence>
<reference evidence="5" key="1">
    <citation type="submission" date="2019-08" db="EMBL/GenBank/DDBJ databases">
        <authorList>
            <person name="Kucharzyk K."/>
            <person name="Murdoch R.W."/>
            <person name="Higgins S."/>
            <person name="Loffler F."/>
        </authorList>
    </citation>
    <scope>NUCLEOTIDE SEQUENCE</scope>
</reference>
<dbReference type="GO" id="GO:0030632">
    <property type="term" value="P:D-alanine biosynthetic process"/>
    <property type="evidence" value="ECO:0007669"/>
    <property type="project" value="TreeGrafter"/>
</dbReference>
<dbReference type="GO" id="GO:0008784">
    <property type="term" value="F:alanine racemase activity"/>
    <property type="evidence" value="ECO:0007669"/>
    <property type="project" value="UniProtKB-EC"/>
</dbReference>
<dbReference type="EMBL" id="VSSQ01027811">
    <property type="protein sequence ID" value="MPM77238.1"/>
    <property type="molecule type" value="Genomic_DNA"/>
</dbReference>
<dbReference type="HAMAP" id="MF_01201">
    <property type="entry name" value="Ala_racemase"/>
    <property type="match status" value="1"/>
</dbReference>
<dbReference type="Pfam" id="PF00842">
    <property type="entry name" value="Ala_racemase_C"/>
    <property type="match status" value="1"/>
</dbReference>
<dbReference type="InterPro" id="IPR009006">
    <property type="entry name" value="Ala_racemase/Decarboxylase_C"/>
</dbReference>
<dbReference type="FunFam" id="2.40.37.10:FF:000006">
    <property type="entry name" value="Alanine racemase"/>
    <property type="match status" value="1"/>
</dbReference>